<keyword evidence="1" id="KW-0472">Membrane</keyword>
<comment type="caution">
    <text evidence="3">The sequence shown here is derived from an EMBL/GenBank/DDBJ whole genome shotgun (WGS) entry which is preliminary data.</text>
</comment>
<dbReference type="NCBIfam" id="NF033632">
    <property type="entry name" value="SLATT_4"/>
    <property type="match status" value="1"/>
</dbReference>
<dbReference type="EMBL" id="JAKZGS010000001">
    <property type="protein sequence ID" value="MCH7396648.1"/>
    <property type="molecule type" value="Genomic_DNA"/>
</dbReference>
<proteinExistence type="predicted"/>
<keyword evidence="1" id="KW-1133">Transmembrane helix</keyword>
<dbReference type="Pfam" id="PF18186">
    <property type="entry name" value="SLATT_4"/>
    <property type="match status" value="1"/>
</dbReference>
<evidence type="ECO:0000313" key="3">
    <source>
        <dbReference type="EMBL" id="MCH7396648.1"/>
    </source>
</evidence>
<evidence type="ECO:0000313" key="4">
    <source>
        <dbReference type="Proteomes" id="UP001165488"/>
    </source>
</evidence>
<dbReference type="InterPro" id="IPR040811">
    <property type="entry name" value="SLATT_4"/>
</dbReference>
<accession>A0ABS9UJ52</accession>
<dbReference type="Proteomes" id="UP001165488">
    <property type="component" value="Unassembled WGS sequence"/>
</dbReference>
<feature type="transmembrane region" description="Helical" evidence="1">
    <location>
        <begin position="44"/>
        <end position="65"/>
    </location>
</feature>
<keyword evidence="1" id="KW-0812">Transmembrane</keyword>
<keyword evidence="4" id="KW-1185">Reference proteome</keyword>
<feature type="transmembrane region" description="Helical" evidence="1">
    <location>
        <begin position="71"/>
        <end position="93"/>
    </location>
</feature>
<sequence>MLKDTDYKDHMDKDKVIAQWTKGLRIRHIAHSISFSYYHRIDRIIGLLSTLISAMVATAIFSSFAQSESRNIIIIAGAVSVLATLLSAAAAFLKYGELAERHNNAVAQFGSLRRELETMVMNETILNDNMKFQEINTKWSELEKSSPAIPSKIYRKASDRISQSGQNT</sequence>
<reference evidence="3" key="1">
    <citation type="submission" date="2022-03" db="EMBL/GenBank/DDBJ databases">
        <title>De novo assembled genomes of Belliella spp. (Cyclobacteriaceae) strains.</title>
        <authorList>
            <person name="Szabo A."/>
            <person name="Korponai K."/>
            <person name="Felfoldi T."/>
        </authorList>
    </citation>
    <scope>NUCLEOTIDE SEQUENCE</scope>
    <source>
        <strain evidence="3">DSM 107340</strain>
    </source>
</reference>
<organism evidence="3 4">
    <name type="scientific">Belliella calami</name>
    <dbReference type="NCBI Taxonomy" id="2923436"/>
    <lineage>
        <taxon>Bacteria</taxon>
        <taxon>Pseudomonadati</taxon>
        <taxon>Bacteroidota</taxon>
        <taxon>Cytophagia</taxon>
        <taxon>Cytophagales</taxon>
        <taxon>Cyclobacteriaceae</taxon>
        <taxon>Belliella</taxon>
    </lineage>
</organism>
<evidence type="ECO:0000256" key="1">
    <source>
        <dbReference type="SAM" id="Phobius"/>
    </source>
</evidence>
<evidence type="ECO:0000259" key="2">
    <source>
        <dbReference type="Pfam" id="PF18186"/>
    </source>
</evidence>
<protein>
    <submittedName>
        <fullName evidence="3">SLATT domain-containing protein</fullName>
    </submittedName>
</protein>
<feature type="domain" description="SMODS and SLOG-associating 2TM effector" evidence="2">
    <location>
        <begin position="31"/>
        <end position="157"/>
    </location>
</feature>
<gene>
    <name evidence="3" type="ORF">MM236_01560</name>
</gene>
<name>A0ABS9UJ52_9BACT</name>